<keyword evidence="9" id="KW-0472">Membrane</keyword>
<evidence type="ECO:0000256" key="4">
    <source>
        <dbReference type="ARBA" id="ARBA00022679"/>
    </source>
</evidence>
<dbReference type="SMART" id="SM00387">
    <property type="entry name" value="HATPase_c"/>
    <property type="match status" value="1"/>
</dbReference>
<reference evidence="13" key="2">
    <citation type="submission" date="2016-02" db="EMBL/GenBank/DDBJ databases">
        <title>Draft genome sequence of five rapidly growing Mycobacterium species.</title>
        <authorList>
            <person name="Katahira K."/>
            <person name="Gotou Y."/>
            <person name="Iida K."/>
            <person name="Ogura Y."/>
            <person name="Hayashi T."/>
        </authorList>
    </citation>
    <scope>NUCLEOTIDE SEQUENCE [LARGE SCALE GENOMIC DNA]</scope>
    <source>
        <strain evidence="13">JCM15298</strain>
    </source>
</reference>
<dbReference type="InterPro" id="IPR011712">
    <property type="entry name" value="Sig_transdc_His_kin_sub3_dim/P"/>
</dbReference>
<accession>A0A117IAX4</accession>
<dbReference type="PANTHER" id="PTHR24421">
    <property type="entry name" value="NITRATE/NITRITE SENSOR PROTEIN NARX-RELATED"/>
    <property type="match status" value="1"/>
</dbReference>
<evidence type="ECO:0000313" key="12">
    <source>
        <dbReference type="EMBL" id="GAS97052.1"/>
    </source>
</evidence>
<dbReference type="SUPFAM" id="SSF55781">
    <property type="entry name" value="GAF domain-like"/>
    <property type="match status" value="1"/>
</dbReference>
<dbReference type="AlphaFoldDB" id="A0A117IAX4"/>
<keyword evidence="9" id="KW-1133">Transmembrane helix</keyword>
<keyword evidence="9" id="KW-0812">Transmembrane</keyword>
<keyword evidence="3" id="KW-0597">Phosphoprotein</keyword>
<evidence type="ECO:0000256" key="3">
    <source>
        <dbReference type="ARBA" id="ARBA00022553"/>
    </source>
</evidence>
<dbReference type="Proteomes" id="UP000069443">
    <property type="component" value="Unassembled WGS sequence"/>
</dbReference>
<dbReference type="InterPro" id="IPR036890">
    <property type="entry name" value="HATPase_C_sf"/>
</dbReference>
<keyword evidence="8" id="KW-0902">Two-component regulatory system</keyword>
<evidence type="ECO:0000256" key="6">
    <source>
        <dbReference type="ARBA" id="ARBA00022777"/>
    </source>
</evidence>
<evidence type="ECO:0000256" key="1">
    <source>
        <dbReference type="ARBA" id="ARBA00000085"/>
    </source>
</evidence>
<dbReference type="InterPro" id="IPR003018">
    <property type="entry name" value="GAF"/>
</dbReference>
<dbReference type="Gene3D" id="1.20.120.620">
    <property type="entry name" value="Backbone structure of the membrane domain of e. Coli histidine kinase receptor kdpd"/>
    <property type="match status" value="1"/>
</dbReference>
<dbReference type="Gene3D" id="3.30.565.10">
    <property type="entry name" value="Histidine kinase-like ATPase, C-terminal domain"/>
    <property type="match status" value="1"/>
</dbReference>
<evidence type="ECO:0000256" key="5">
    <source>
        <dbReference type="ARBA" id="ARBA00022741"/>
    </source>
</evidence>
<dbReference type="Pfam" id="PF02518">
    <property type="entry name" value="HATPase_c"/>
    <property type="match status" value="1"/>
</dbReference>
<dbReference type="Pfam" id="PF01590">
    <property type="entry name" value="GAF"/>
    <property type="match status" value="1"/>
</dbReference>
<keyword evidence="7" id="KW-0067">ATP-binding</keyword>
<feature type="domain" description="Histidine kinase/HSP90-like ATPase" evidence="11">
    <location>
        <begin position="538"/>
        <end position="627"/>
    </location>
</feature>
<dbReference type="InterPro" id="IPR029016">
    <property type="entry name" value="GAF-like_dom_sf"/>
</dbReference>
<dbReference type="InterPro" id="IPR038318">
    <property type="entry name" value="KdpD_sf"/>
</dbReference>
<dbReference type="EC" id="2.7.13.3" evidence="2"/>
<dbReference type="SUPFAM" id="SSF55874">
    <property type="entry name" value="ATPase domain of HSP90 chaperone/DNA topoisomerase II/histidine kinase"/>
    <property type="match status" value="1"/>
</dbReference>
<evidence type="ECO:0000259" key="11">
    <source>
        <dbReference type="SMART" id="SM00387"/>
    </source>
</evidence>
<dbReference type="InterPro" id="IPR003594">
    <property type="entry name" value="HATPase_dom"/>
</dbReference>
<name>A0A117IAX4_MYCCR</name>
<dbReference type="GO" id="GO:0000155">
    <property type="term" value="F:phosphorelay sensor kinase activity"/>
    <property type="evidence" value="ECO:0007669"/>
    <property type="project" value="InterPro"/>
</dbReference>
<evidence type="ECO:0000256" key="7">
    <source>
        <dbReference type="ARBA" id="ARBA00022840"/>
    </source>
</evidence>
<feature type="transmembrane region" description="Helical" evidence="9">
    <location>
        <begin position="32"/>
        <end position="52"/>
    </location>
</feature>
<dbReference type="CDD" id="cd16917">
    <property type="entry name" value="HATPase_UhpB-NarQ-NarX-like"/>
    <property type="match status" value="1"/>
</dbReference>
<feature type="transmembrane region" description="Helical" evidence="9">
    <location>
        <begin position="64"/>
        <end position="91"/>
    </location>
</feature>
<dbReference type="STRING" id="228230.RMCC_4018"/>
<evidence type="ECO:0000256" key="8">
    <source>
        <dbReference type="ARBA" id="ARBA00023012"/>
    </source>
</evidence>
<feature type="domain" description="GAF" evidence="10">
    <location>
        <begin position="276"/>
        <end position="425"/>
    </location>
</feature>
<keyword evidence="4" id="KW-0808">Transferase</keyword>
<dbReference type="Gene3D" id="3.30.450.40">
    <property type="match status" value="1"/>
</dbReference>
<dbReference type="RefSeq" id="WP_234811668.1">
    <property type="nucleotide sequence ID" value="NZ_BCSY01000068.1"/>
</dbReference>
<protein>
    <recommendedName>
        <fullName evidence="2">histidine kinase</fullName>
        <ecNumber evidence="2">2.7.13.3</ecNumber>
    </recommendedName>
</protein>
<gene>
    <name evidence="12" type="ORF">RMCC_4018</name>
</gene>
<keyword evidence="13" id="KW-1185">Reference proteome</keyword>
<feature type="transmembrane region" description="Helical" evidence="9">
    <location>
        <begin position="111"/>
        <end position="131"/>
    </location>
</feature>
<dbReference type="GO" id="GO:0046983">
    <property type="term" value="F:protein dimerization activity"/>
    <property type="evidence" value="ECO:0007669"/>
    <property type="project" value="InterPro"/>
</dbReference>
<evidence type="ECO:0000313" key="13">
    <source>
        <dbReference type="Proteomes" id="UP000069443"/>
    </source>
</evidence>
<dbReference type="GO" id="GO:0005524">
    <property type="term" value="F:ATP binding"/>
    <property type="evidence" value="ECO:0007669"/>
    <property type="project" value="UniProtKB-KW"/>
</dbReference>
<keyword evidence="6 12" id="KW-0418">Kinase</keyword>
<comment type="catalytic activity">
    <reaction evidence="1">
        <text>ATP + protein L-histidine = ADP + protein N-phospho-L-histidine.</text>
        <dbReference type="EC" id="2.7.13.3"/>
    </reaction>
</comment>
<organism evidence="12 13">
    <name type="scientific">Mycolicibacterium canariasense</name>
    <name type="common">Mycobacterium canariasense</name>
    <dbReference type="NCBI Taxonomy" id="228230"/>
    <lineage>
        <taxon>Bacteria</taxon>
        <taxon>Bacillati</taxon>
        <taxon>Actinomycetota</taxon>
        <taxon>Actinomycetes</taxon>
        <taxon>Mycobacteriales</taxon>
        <taxon>Mycobacteriaceae</taxon>
        <taxon>Mycolicibacterium</taxon>
    </lineage>
</organism>
<sequence length="627" mass="66625">MALQVPMPRVQWSVVRGRIGELLLPSSVRRTGIGLVVALALLAAEALIVDALRETAPTMAFGVLYLVGVLVVAIGWDFRVALPMAVVSAVALDMSRPVRAEMPITSQAQTWVVLVVFVAVALGAHSLAGAARSRLTEANQRREEAALIAEISRDMLRDNNLRVAMVAAQDRLASTLALPHAELVLGEAGPLDQRVVIPLRERDTVLGTLVVPAGLTDSTRRRLRRLAPMLQTVLAAARDREMTHEALSISRDEFRLLFEQQQALRRVATLVASGASDADIFRAVVDEMGRALGVSNSALWRFESDGTATLIAANNDPRQYGAMPVGSRWPLDGENIVATVQRSGRTARMDTHDHPDGAAALCIRELGLHGGVGAPIVVDGRLWGVAVVGSAQRQPLASDTEGRLSEFSELVATAIANAESHEELTASRARIISAADDARRRIERDLHDGAQQRLVYLALELRSAQATVPPELPELRRHLDAVAAGLAVASTDLQELSRGIHPAILSKGGLGPALKSLARRSGVPVTLEVAIDGRLAQNVETATYYVVSEALTNATKHARAEEVRVTVQTGSRSLRLRIEDDGVGGADVSGGSGLIGLSDRVHALGGRLTVTSPTGAGTSLTATIPLG</sequence>
<evidence type="ECO:0000256" key="9">
    <source>
        <dbReference type="SAM" id="Phobius"/>
    </source>
</evidence>
<comment type="caution">
    <text evidence="12">The sequence shown here is derived from an EMBL/GenBank/DDBJ whole genome shotgun (WGS) entry which is preliminary data.</text>
</comment>
<keyword evidence="5" id="KW-0547">Nucleotide-binding</keyword>
<dbReference type="GO" id="GO:0016020">
    <property type="term" value="C:membrane"/>
    <property type="evidence" value="ECO:0007669"/>
    <property type="project" value="InterPro"/>
</dbReference>
<dbReference type="EMBL" id="BCSY01000068">
    <property type="protein sequence ID" value="GAS97052.1"/>
    <property type="molecule type" value="Genomic_DNA"/>
</dbReference>
<dbReference type="Gene3D" id="1.20.5.1930">
    <property type="match status" value="1"/>
</dbReference>
<dbReference type="SMART" id="SM00065">
    <property type="entry name" value="GAF"/>
    <property type="match status" value="1"/>
</dbReference>
<evidence type="ECO:0000256" key="2">
    <source>
        <dbReference type="ARBA" id="ARBA00012438"/>
    </source>
</evidence>
<dbReference type="PANTHER" id="PTHR24421:SF10">
    <property type="entry name" value="NITRATE_NITRITE SENSOR PROTEIN NARQ"/>
    <property type="match status" value="1"/>
</dbReference>
<evidence type="ECO:0000259" key="10">
    <source>
        <dbReference type="SMART" id="SM00065"/>
    </source>
</evidence>
<proteinExistence type="predicted"/>
<dbReference type="Pfam" id="PF07730">
    <property type="entry name" value="HisKA_3"/>
    <property type="match status" value="1"/>
</dbReference>
<dbReference type="InterPro" id="IPR050482">
    <property type="entry name" value="Sensor_HK_TwoCompSys"/>
</dbReference>
<reference evidence="13" key="1">
    <citation type="journal article" date="2016" name="Genome Announc.">
        <title>Draft Genome Sequences of Five Rapidly Growing Mycobacterium Species, M. thermoresistibile, M. fortuitum subsp. acetamidolyticum, M. canariasense, M. brisbanense, and M. novocastrense.</title>
        <authorList>
            <person name="Katahira K."/>
            <person name="Ogura Y."/>
            <person name="Gotoh Y."/>
            <person name="Hayashi T."/>
        </authorList>
    </citation>
    <scope>NUCLEOTIDE SEQUENCE [LARGE SCALE GENOMIC DNA]</scope>
    <source>
        <strain evidence="13">JCM15298</strain>
    </source>
</reference>